<sequence length="2178" mass="242385">MQQLLQIEKFIQKHVRFWVETFRQSPSFGLPLEFEKFNLHHACHWIISPATRKLCCSLVELVATDADAQYPWWFVSHAWQEAIFKFVACLRQHAALRNVADGAYWVCEVLRDSRSMIAVEERNAGMPLLLDVAATDPANEAKETNGAQCFFSTVCQAHVLTDGLAAAEAFRMPLLGFLAKSVREAAFPTPLVQKGLDVDIAQADASLASDKTAILNSIRLPRARTKVLSDSAPLEDPNYTAVNRALAAHFALASWFGFVAKRHSFDSKVLERLLSALAADSFRRVVQLSFTGCRGFTDVELSQLLRHLPRQLLLLRLDMGFSGVQCWAFPEVEEMEMPPLQELSLRFTGSHLANASGLGQMLGAEPMSQSLRSVQLWFSNLPSLVELGSWEPLTKLKLEELVLQLNSCEAITDEAKQSLYDCVQRLKRRQRGLELRLTIEGVAERSWPWVPCQRPAVKDVELAGGKSVDELENFGSETLPFPCSYGGCDIFHSNLSGFCPKHRMWRHCWKLGRVWQTAWCWTELSLLFAIQAAAEIEHRATLVAILLSLYPVFCLSLEESVGIPWAITCALLLVAVICSLVTTSVRFDNMRVQILKQSVATEASYSQVLQLPDSGNMLQVPTMAGCSYPDSSILHQRSTDLRAMKLVLPNATVKIKLLTHLSNEEQQSPEKVLDALRCELVCEDMLGVQEAFKGLEDRIQSEDLASLQIAAVQDTFAEMSGHKCCQVILQMENYFASVFLMDAFLTRMDNELSSVTKLAAQFGLLDDMKSKWETSLRLWNSVSDVRRPLVLAGTIFLQVLALAMSMFMALQYFLRYAHRIRPQLPDLVLDGLLLDRGEESGETILEAIFLALPYLVLVAVFLQQLVCRKQRRKRPQPTKILYERYFGLRGAYYPVKVAILQGLTVMVQAFGKISLLGGLVTFAQEEQDTRPPWSRQRSTLRRHTPAQASAHPSNLLAAVLSTLARGRITLVADHVTEFYGCSGRVLRSPLANVLANSSVVTSSAVIHCPLPATFETAIAAVRQALPEEHWDNVLLSCGVDQVEPGKALDNSTYALVSYDALGTSAVSIAKTEHRGITVQQLLQIEKFIQKHVRFWVETFRQSPSFGLPLEFEKFNLHQACHWIISPATRKLCCSLVELVATDADAQYPWWFVSHAWQEAIFKFVACLRQHAALRNVADGAYWVCEVLRDSRSMIAVEERNAGMPLLLDVAATDPANEAKETNGAQCFFSTVCQAHVLTDGLAAAEAFRMPLLGFLAKSVREAAFPTPLVQKGLDVDIAQADASLASDKTAILNSIRLPRARNQALAAHFALASWFGFVAKRHSFDSKVLERLLSALAADSFRRVVQLSFTGCRGFTDAELSQLLRHLPRQLLLLRLDMGFSGVQCWAFPEAQAPCRVEEMEMPPLQELSLRFTGSHLANASGLGQMLGAEPMSQSLVELGSWEPLTKLKLEELVLQLNSCEAITDEAKQSLPLRLQLEMMRAPKGLMPEDVELAGGKSVDELENFGSETLPFPCSYGGCDIFHSNLSGFCPKHRMWRHCWKLGRVWQTAWCWTELSLLFAIQAAAEIEHRATLVAILLSLYPVFCLSLEESVGIPWAITCALLLVAVICSLVTTSVRFDNMRVQILKQSVATEASYSQVLQLPDSGSMLRVPTMAGCSYPDSSVLHQRSTDLSTIYSDAQSRLPLFLRAMKLVLPNATVKIKLLTHLSNEEQQSPEKVLDALRCELLCEDMLGVQEAFKGLEDTFAEMSGHKCCQADWSMGRWVVILQMENYFASVFLMDAFLTRMDNELSSVTKLAAQFGLLDDMKSKWETSLRPLVLAGTIFLQVLALAMSMFMALQYFLRYAHRIRPQLPDLVLDGLLLDRGHIFGTALPRFGGRFPAAVGVSEAKKKKASTDEERYFGLRGAYYPVKVAILQGLTVMVQAFGKISLLGGLVTFAQEEQDATAILWLSVGFWAFFALLCWNSLYPAFLLMFPDTAWARIGAAFTDAAHDLGYILTYLGMVLVAMLRLRTASEGWGNFGEDLTLQFSNRINPVFAFPTDLLGYCAVYFNLAHACCIAHILQHTNWRLPVRPRSDDVSDIACELTAASTMSGASAKSGDAFQDYLGAPFPLGFFRVSRAIALKMLARLANRLVNLAAKNITAVDPKAFSKLGHVQRLSLANNSLIHLPPGLFEGRKL</sequence>
<proteinExistence type="predicted"/>
<feature type="transmembrane region" description="Helical" evidence="4">
    <location>
        <begin position="844"/>
        <end position="866"/>
    </location>
</feature>
<evidence type="ECO:0000256" key="4">
    <source>
        <dbReference type="SAM" id="Phobius"/>
    </source>
</evidence>
<comment type="caution">
    <text evidence="5">The sequence shown here is derived from an EMBL/GenBank/DDBJ whole genome shotgun (WGS) entry which is preliminary data.</text>
</comment>
<name>A0A9P1DI74_9DINO</name>
<dbReference type="EMBL" id="CAMXCT010004879">
    <property type="protein sequence ID" value="CAI4010655.1"/>
    <property type="molecule type" value="Genomic_DNA"/>
</dbReference>
<dbReference type="InterPro" id="IPR003591">
    <property type="entry name" value="Leu-rich_rpt_typical-subtyp"/>
</dbReference>
<keyword evidence="4" id="KW-0812">Transmembrane</keyword>
<gene>
    <name evidence="5" type="ORF">C1SCF055_LOCUS35903</name>
</gene>
<feature type="region of interest" description="Disordered" evidence="3">
    <location>
        <begin position="930"/>
        <end position="949"/>
    </location>
</feature>
<dbReference type="SUPFAM" id="SSF52058">
    <property type="entry name" value="L domain-like"/>
    <property type="match status" value="1"/>
</dbReference>
<accession>A0A9P1DI74</accession>
<organism evidence="5">
    <name type="scientific">Cladocopium goreaui</name>
    <dbReference type="NCBI Taxonomy" id="2562237"/>
    <lineage>
        <taxon>Eukaryota</taxon>
        <taxon>Sar</taxon>
        <taxon>Alveolata</taxon>
        <taxon>Dinophyceae</taxon>
        <taxon>Suessiales</taxon>
        <taxon>Symbiodiniaceae</taxon>
        <taxon>Cladocopium</taxon>
    </lineage>
</organism>
<feature type="transmembrane region" description="Helical" evidence="4">
    <location>
        <begin position="1947"/>
        <end position="1973"/>
    </location>
</feature>
<keyword evidence="2" id="KW-0677">Repeat</keyword>
<dbReference type="EMBL" id="CAMXCT020004879">
    <property type="protein sequence ID" value="CAL1164030.1"/>
    <property type="molecule type" value="Genomic_DNA"/>
</dbReference>
<feature type="transmembrane region" description="Helical" evidence="4">
    <location>
        <begin position="1913"/>
        <end position="1935"/>
    </location>
</feature>
<keyword evidence="7" id="KW-1185">Reference proteome</keyword>
<feature type="transmembrane region" description="Helical" evidence="4">
    <location>
        <begin position="789"/>
        <end position="814"/>
    </location>
</feature>
<dbReference type="InterPro" id="IPR032675">
    <property type="entry name" value="LRR_dom_sf"/>
</dbReference>
<keyword evidence="6" id="KW-0675">Receptor</keyword>
<evidence type="ECO:0000313" key="5">
    <source>
        <dbReference type="EMBL" id="CAI4010655.1"/>
    </source>
</evidence>
<feature type="transmembrane region" description="Helical" evidence="4">
    <location>
        <begin position="1993"/>
        <end position="2010"/>
    </location>
</feature>
<evidence type="ECO:0000256" key="1">
    <source>
        <dbReference type="ARBA" id="ARBA00022614"/>
    </source>
</evidence>
<keyword evidence="1" id="KW-0433">Leucine-rich repeat</keyword>
<dbReference type="EMBL" id="CAMXCT030004879">
    <property type="protein sequence ID" value="CAL4797967.1"/>
    <property type="molecule type" value="Genomic_DNA"/>
</dbReference>
<keyword evidence="4" id="KW-1133">Transmembrane helix</keyword>
<reference evidence="5" key="1">
    <citation type="submission" date="2022-10" db="EMBL/GenBank/DDBJ databases">
        <authorList>
            <person name="Chen Y."/>
            <person name="Dougan E. K."/>
            <person name="Chan C."/>
            <person name="Rhodes N."/>
            <person name="Thang M."/>
        </authorList>
    </citation>
    <scope>NUCLEOTIDE SEQUENCE</scope>
</reference>
<dbReference type="OrthoDB" id="449430at2759"/>
<feature type="transmembrane region" description="Helical" evidence="4">
    <location>
        <begin position="563"/>
        <end position="587"/>
    </location>
</feature>
<dbReference type="Proteomes" id="UP001152797">
    <property type="component" value="Unassembled WGS sequence"/>
</dbReference>
<dbReference type="Gene3D" id="3.80.10.10">
    <property type="entry name" value="Ribonuclease Inhibitor"/>
    <property type="match status" value="1"/>
</dbReference>
<evidence type="ECO:0000256" key="3">
    <source>
        <dbReference type="SAM" id="MobiDB-lite"/>
    </source>
</evidence>
<reference evidence="6 7" key="2">
    <citation type="submission" date="2024-05" db="EMBL/GenBank/DDBJ databases">
        <authorList>
            <person name="Chen Y."/>
            <person name="Shah S."/>
            <person name="Dougan E. K."/>
            <person name="Thang M."/>
            <person name="Chan C."/>
        </authorList>
    </citation>
    <scope>NUCLEOTIDE SEQUENCE [LARGE SCALE GENOMIC DNA]</scope>
</reference>
<dbReference type="SMART" id="SM00369">
    <property type="entry name" value="LRR_TYP"/>
    <property type="match status" value="1"/>
</dbReference>
<evidence type="ECO:0000313" key="7">
    <source>
        <dbReference type="Proteomes" id="UP001152797"/>
    </source>
</evidence>
<protein>
    <submittedName>
        <fullName evidence="6">G-protein coupled receptor 125</fullName>
    </submittedName>
</protein>
<feature type="transmembrane region" description="Helical" evidence="4">
    <location>
        <begin position="1817"/>
        <end position="1842"/>
    </location>
</feature>
<keyword evidence="4" id="KW-0472">Membrane</keyword>
<feature type="transmembrane region" description="Helical" evidence="4">
    <location>
        <begin position="1594"/>
        <end position="1618"/>
    </location>
</feature>
<evidence type="ECO:0000313" key="6">
    <source>
        <dbReference type="EMBL" id="CAL4797967.1"/>
    </source>
</evidence>
<evidence type="ECO:0000256" key="2">
    <source>
        <dbReference type="ARBA" id="ARBA00022737"/>
    </source>
</evidence>